<dbReference type="Pfam" id="PF02229">
    <property type="entry name" value="PC4"/>
    <property type="match status" value="1"/>
</dbReference>
<evidence type="ECO:0000256" key="7">
    <source>
        <dbReference type="SAM" id="MobiDB-lite"/>
    </source>
</evidence>
<dbReference type="RefSeq" id="XP_018025286.1">
    <property type="nucleotide sequence ID" value="XM_018169797.2"/>
</dbReference>
<dbReference type="KEGG" id="hazt:108680879"/>
<reference evidence="9" key="3">
    <citation type="submission" date="2019-06" db="EMBL/GenBank/DDBJ databases">
        <authorList>
            <person name="Poynton C."/>
            <person name="Hasenbein S."/>
            <person name="Benoit J.B."/>
            <person name="Sepulveda M.S."/>
            <person name="Poelchau M.F."/>
            <person name="Murali S.C."/>
            <person name="Chen S."/>
            <person name="Glastad K.M."/>
            <person name="Werren J.H."/>
            <person name="Vineis J.H."/>
            <person name="Bowen J.L."/>
            <person name="Friedrich M."/>
            <person name="Jones J."/>
            <person name="Robertson H.M."/>
            <person name="Feyereisen R."/>
            <person name="Mechler-Hickson A."/>
            <person name="Mathers N."/>
            <person name="Lee C.E."/>
            <person name="Colbourne J.K."/>
            <person name="Biales A."/>
            <person name="Johnston J.S."/>
            <person name="Wellborn G.A."/>
            <person name="Rosendale A.J."/>
            <person name="Cridge A.G."/>
            <person name="Munoz-Torres M.C."/>
            <person name="Bain P.A."/>
            <person name="Manny A.R."/>
            <person name="Major K.M."/>
            <person name="Lambert F.N."/>
            <person name="Vulpe C.D."/>
            <person name="Tuck P."/>
            <person name="Blalock B.J."/>
            <person name="Lin Y.-Y."/>
            <person name="Smith M.E."/>
            <person name="Ochoa-Acuna H."/>
            <person name="Chen M.-J.M."/>
            <person name="Childers C.P."/>
            <person name="Qu J."/>
            <person name="Dugan S."/>
            <person name="Lee S.L."/>
            <person name="Chao H."/>
            <person name="Dinh H."/>
            <person name="Han Y."/>
            <person name="Doddapaneni H."/>
            <person name="Worley K.C."/>
            <person name="Muzny D.M."/>
            <person name="Gibbs R.A."/>
            <person name="Richards S."/>
        </authorList>
    </citation>
    <scope>NUCLEOTIDE SEQUENCE</scope>
    <source>
        <strain evidence="9">HAZT.00-mixed</strain>
        <tissue evidence="9">Whole organism</tissue>
    </source>
</reference>
<dbReference type="OMA" id="TMDQWNV"/>
<evidence type="ECO:0000256" key="5">
    <source>
        <dbReference type="ARBA" id="ARBA00023163"/>
    </source>
</evidence>
<reference evidence="11" key="4">
    <citation type="submission" date="2025-04" db="UniProtKB">
        <authorList>
            <consortium name="RefSeq"/>
        </authorList>
    </citation>
    <scope>IDENTIFICATION</scope>
    <source>
        <tissue evidence="11">Whole organism</tissue>
    </source>
</reference>
<dbReference type="Proteomes" id="UP000711488">
    <property type="component" value="Unassembled WGS sequence"/>
</dbReference>
<keyword evidence="5" id="KW-0804">Transcription</keyword>
<dbReference type="EMBL" id="JQDR03007049">
    <property type="protein sequence ID" value="KAA0199230.1"/>
    <property type="molecule type" value="Genomic_DNA"/>
</dbReference>
<dbReference type="InterPro" id="IPR045125">
    <property type="entry name" value="Sub1/Tcp4-like"/>
</dbReference>
<sequence length="115" mass="12784">MPKNKKVESGSDSDSGPEDRNPAKKSKSEADGGSKKGGRSNSPKRNESGDPYWDLGMRKRVTVREFKGSTFVDIREYYEKDGKNLPGKKGISLKAGDWGLLKDLIEDIDDALRQH</sequence>
<feature type="compositionally biased region" description="Basic and acidic residues" evidence="7">
    <location>
        <begin position="17"/>
        <end position="34"/>
    </location>
</feature>
<dbReference type="InterPro" id="IPR009044">
    <property type="entry name" value="ssDNA-bd_transcriptional_reg"/>
</dbReference>
<reference evidence="9" key="1">
    <citation type="submission" date="2014-08" db="EMBL/GenBank/DDBJ databases">
        <authorList>
            <person name="Murali S."/>
            <person name="Richards S."/>
            <person name="Bandaranaike D."/>
            <person name="Bellair M."/>
            <person name="Blankenburg K."/>
            <person name="Chao H."/>
            <person name="Dinh H."/>
            <person name="Doddapaneni H."/>
            <person name="Dugan-Rocha S."/>
            <person name="Elkadiri S."/>
            <person name="Gnanaolivu R."/>
            <person name="Hughes D."/>
            <person name="Lee S."/>
            <person name="Li M."/>
            <person name="Ming W."/>
            <person name="Munidasa M."/>
            <person name="Muniz J."/>
            <person name="Nguyen L."/>
            <person name="Osuji N."/>
            <person name="Pu L.-L."/>
            <person name="Puazo M."/>
            <person name="Skinner E."/>
            <person name="Qu C."/>
            <person name="Quiroz J."/>
            <person name="Raj R."/>
            <person name="Weissenberger G."/>
            <person name="Xin Y."/>
            <person name="Zou X."/>
            <person name="Han Y."/>
            <person name="Worley K."/>
            <person name="Muzny D."/>
            <person name="Gibbs R."/>
        </authorList>
    </citation>
    <scope>NUCLEOTIDE SEQUENCE</scope>
    <source>
        <strain evidence="9">HAZT.00-mixed</strain>
        <tissue evidence="9">Whole organism</tissue>
    </source>
</reference>
<protein>
    <submittedName>
        <fullName evidence="11">RNA polymerase II transcriptional coactivator</fullName>
    </submittedName>
</protein>
<proteinExistence type="inferred from homology"/>
<comment type="similarity">
    <text evidence="2">Belongs to the transcriptional coactivator PC4 family.</text>
</comment>
<dbReference type="GO" id="GO:0003713">
    <property type="term" value="F:transcription coactivator activity"/>
    <property type="evidence" value="ECO:0007669"/>
    <property type="project" value="InterPro"/>
</dbReference>
<dbReference type="GO" id="GO:0060261">
    <property type="term" value="P:positive regulation of transcription initiation by RNA polymerase II"/>
    <property type="evidence" value="ECO:0007669"/>
    <property type="project" value="InterPro"/>
</dbReference>
<feature type="domain" description="Transcriptional coactivator p15 (PC4) C-terminal" evidence="8">
    <location>
        <begin position="53"/>
        <end position="103"/>
    </location>
</feature>
<keyword evidence="6" id="KW-0539">Nucleus</keyword>
<evidence type="ECO:0000259" key="8">
    <source>
        <dbReference type="Pfam" id="PF02229"/>
    </source>
</evidence>
<comment type="subcellular location">
    <subcellularLocation>
        <location evidence="1">Nucleus</location>
    </subcellularLocation>
</comment>
<keyword evidence="4" id="KW-0238">DNA-binding</keyword>
<feature type="region of interest" description="Disordered" evidence="7">
    <location>
        <begin position="1"/>
        <end position="53"/>
    </location>
</feature>
<evidence type="ECO:0000256" key="4">
    <source>
        <dbReference type="ARBA" id="ARBA00023125"/>
    </source>
</evidence>
<keyword evidence="3" id="KW-0805">Transcription regulation</keyword>
<dbReference type="GO" id="GO:0005634">
    <property type="term" value="C:nucleus"/>
    <property type="evidence" value="ECO:0007669"/>
    <property type="project" value="UniProtKB-SubCell"/>
</dbReference>
<dbReference type="PANTHER" id="PTHR13215">
    <property type="entry name" value="RNA POLYMERASE II TRANSCRIPTIONAL COACTIVATOR"/>
    <property type="match status" value="1"/>
</dbReference>
<evidence type="ECO:0000313" key="9">
    <source>
        <dbReference type="EMBL" id="KAA0199230.1"/>
    </source>
</evidence>
<reference evidence="9" key="2">
    <citation type="journal article" date="2018" name="Environ. Sci. Technol.">
        <title>The Toxicogenome of Hyalella azteca: A Model for Sediment Ecotoxicology and Evolutionary Toxicology.</title>
        <authorList>
            <person name="Poynton H.C."/>
            <person name="Hasenbein S."/>
            <person name="Benoit J.B."/>
            <person name="Sepulveda M.S."/>
            <person name="Poelchau M.F."/>
            <person name="Hughes D.S.T."/>
            <person name="Murali S.C."/>
            <person name="Chen S."/>
            <person name="Glastad K.M."/>
            <person name="Goodisman M.A.D."/>
            <person name="Werren J.H."/>
            <person name="Vineis J.H."/>
            <person name="Bowen J.L."/>
            <person name="Friedrich M."/>
            <person name="Jones J."/>
            <person name="Robertson H.M."/>
            <person name="Feyereisen R."/>
            <person name="Mechler-Hickson A."/>
            <person name="Mathers N."/>
            <person name="Lee C.E."/>
            <person name="Colbourne J.K."/>
            <person name="Biales A."/>
            <person name="Johnston J.S."/>
            <person name="Wellborn G.A."/>
            <person name="Rosendale A.J."/>
            <person name="Cridge A.G."/>
            <person name="Munoz-Torres M.C."/>
            <person name="Bain P.A."/>
            <person name="Manny A.R."/>
            <person name="Major K.M."/>
            <person name="Lambert F.N."/>
            <person name="Vulpe C.D."/>
            <person name="Tuck P."/>
            <person name="Blalock B.J."/>
            <person name="Lin Y.Y."/>
            <person name="Smith M.E."/>
            <person name="Ochoa-Acuna H."/>
            <person name="Chen M.M."/>
            <person name="Childers C.P."/>
            <person name="Qu J."/>
            <person name="Dugan S."/>
            <person name="Lee S.L."/>
            <person name="Chao H."/>
            <person name="Dinh H."/>
            <person name="Han Y."/>
            <person name="Doddapaneni H."/>
            <person name="Worley K.C."/>
            <person name="Muzny D.M."/>
            <person name="Gibbs R.A."/>
            <person name="Richards S."/>
        </authorList>
    </citation>
    <scope>NUCLEOTIDE SEQUENCE</scope>
    <source>
        <strain evidence="9">HAZT.00-mixed</strain>
        <tissue evidence="9">Whole organism</tissue>
    </source>
</reference>
<evidence type="ECO:0000313" key="11">
    <source>
        <dbReference type="RefSeq" id="XP_018025286.1"/>
    </source>
</evidence>
<keyword evidence="10" id="KW-1185">Reference proteome</keyword>
<evidence type="ECO:0000256" key="6">
    <source>
        <dbReference type="ARBA" id="ARBA00023242"/>
    </source>
</evidence>
<evidence type="ECO:0000256" key="3">
    <source>
        <dbReference type="ARBA" id="ARBA00023015"/>
    </source>
</evidence>
<dbReference type="OrthoDB" id="2505440at2759"/>
<dbReference type="GO" id="GO:0003677">
    <property type="term" value="F:DNA binding"/>
    <property type="evidence" value="ECO:0007669"/>
    <property type="project" value="UniProtKB-KW"/>
</dbReference>
<accession>A0A6A0H4B5</accession>
<name>A0A6A0H4B5_HYAAZ</name>
<evidence type="ECO:0000313" key="10">
    <source>
        <dbReference type="Proteomes" id="UP000694843"/>
    </source>
</evidence>
<gene>
    <name evidence="11" type="primary">LOC108680879</name>
    <name evidence="9" type="ORF">HAZT_HAZT000105</name>
</gene>
<dbReference type="InterPro" id="IPR003173">
    <property type="entry name" value="PC4_C"/>
</dbReference>
<dbReference type="Gene3D" id="2.30.31.10">
    <property type="entry name" value="Transcriptional Coactivator Pc4, Chain A"/>
    <property type="match status" value="1"/>
</dbReference>
<organism evidence="9">
    <name type="scientific">Hyalella azteca</name>
    <name type="common">Amphipod</name>
    <dbReference type="NCBI Taxonomy" id="294128"/>
    <lineage>
        <taxon>Eukaryota</taxon>
        <taxon>Metazoa</taxon>
        <taxon>Ecdysozoa</taxon>
        <taxon>Arthropoda</taxon>
        <taxon>Crustacea</taxon>
        <taxon>Multicrustacea</taxon>
        <taxon>Malacostraca</taxon>
        <taxon>Eumalacostraca</taxon>
        <taxon>Peracarida</taxon>
        <taxon>Amphipoda</taxon>
        <taxon>Senticaudata</taxon>
        <taxon>Talitrida</taxon>
        <taxon>Talitroidea</taxon>
        <taxon>Hyalellidae</taxon>
        <taxon>Hyalella</taxon>
    </lineage>
</organism>
<dbReference type="GeneID" id="108680879"/>
<dbReference type="Proteomes" id="UP000694843">
    <property type="component" value="Unplaced"/>
</dbReference>
<evidence type="ECO:0000256" key="1">
    <source>
        <dbReference type="ARBA" id="ARBA00004123"/>
    </source>
</evidence>
<dbReference type="AlphaFoldDB" id="A0A6A0H4B5"/>
<evidence type="ECO:0000256" key="2">
    <source>
        <dbReference type="ARBA" id="ARBA00009001"/>
    </source>
</evidence>
<dbReference type="SUPFAM" id="SSF54447">
    <property type="entry name" value="ssDNA-binding transcriptional regulator domain"/>
    <property type="match status" value="1"/>
</dbReference>
<dbReference type="CTD" id="34120"/>